<dbReference type="RefSeq" id="WP_057646328.1">
    <property type="nucleotide sequence ID" value="NZ_LLXU01000074.1"/>
</dbReference>
<evidence type="ECO:0000313" key="2">
    <source>
        <dbReference type="EMBL" id="KRG43632.1"/>
    </source>
</evidence>
<protein>
    <submittedName>
        <fullName evidence="2">Phasin-family protein</fullName>
    </submittedName>
</protein>
<evidence type="ECO:0000313" key="3">
    <source>
        <dbReference type="Proteomes" id="UP000051802"/>
    </source>
</evidence>
<evidence type="ECO:0000259" key="1">
    <source>
        <dbReference type="Pfam" id="PF09361"/>
    </source>
</evidence>
<comment type="caution">
    <text evidence="2">The sequence shown here is derived from an EMBL/GenBank/DDBJ whole genome shotgun (WGS) entry which is preliminary data.</text>
</comment>
<name>A0A0R0AF09_9GAMM</name>
<dbReference type="Proteomes" id="UP000051802">
    <property type="component" value="Unassembled WGS sequence"/>
</dbReference>
<organism evidence="2 3">
    <name type="scientific">Stenotrophomonas panacihumi</name>
    <dbReference type="NCBI Taxonomy" id="676599"/>
    <lineage>
        <taxon>Bacteria</taxon>
        <taxon>Pseudomonadati</taxon>
        <taxon>Pseudomonadota</taxon>
        <taxon>Gammaproteobacteria</taxon>
        <taxon>Lysobacterales</taxon>
        <taxon>Lysobacteraceae</taxon>
        <taxon>Stenotrophomonas</taxon>
    </lineage>
</organism>
<accession>A0A0R0AF09</accession>
<dbReference type="InterPro" id="IPR018968">
    <property type="entry name" value="Phasin"/>
</dbReference>
<dbReference type="Pfam" id="PF09361">
    <property type="entry name" value="Phasin_2"/>
    <property type="match status" value="1"/>
</dbReference>
<dbReference type="EMBL" id="LLXU01000074">
    <property type="protein sequence ID" value="KRG43632.1"/>
    <property type="molecule type" value="Genomic_DNA"/>
</dbReference>
<gene>
    <name evidence="2" type="ORF">ARC20_09340</name>
</gene>
<dbReference type="AlphaFoldDB" id="A0A0R0AF09"/>
<keyword evidence="3" id="KW-1185">Reference proteome</keyword>
<sequence>MSAQFDSSFSQYTHQFAAAASRANRLALENAESVFGLQLKTLEKNVNATADFLGQFADVNDLGTVQSLWPKGLQIARDNLERLATANQEAVGLSLKASEAIGQLARSQFETANEQFQANVAPTRTARRK</sequence>
<dbReference type="OrthoDB" id="6058047at2"/>
<proteinExistence type="predicted"/>
<feature type="domain" description="Phasin" evidence="1">
    <location>
        <begin position="9"/>
        <end position="109"/>
    </location>
</feature>
<reference evidence="2 3" key="1">
    <citation type="submission" date="2015-10" db="EMBL/GenBank/DDBJ databases">
        <title>Genome sequencing and analysis of members of genus Stenotrophomonas.</title>
        <authorList>
            <person name="Patil P.P."/>
            <person name="Midha S."/>
            <person name="Patil P.B."/>
        </authorList>
    </citation>
    <scope>NUCLEOTIDE SEQUENCE [LARGE SCALE GENOMIC DNA]</scope>
    <source>
        <strain evidence="2 3">JCM 16536</strain>
    </source>
</reference>